<proteinExistence type="inferred from homology"/>
<dbReference type="InterPro" id="IPR050452">
    <property type="entry name" value="Metacaspase"/>
</dbReference>
<dbReference type="PANTHER" id="PTHR48104">
    <property type="entry name" value="METACASPASE-4"/>
    <property type="match status" value="1"/>
</dbReference>
<evidence type="ECO:0000259" key="2">
    <source>
        <dbReference type="Pfam" id="PF00656"/>
    </source>
</evidence>
<dbReference type="PANTHER" id="PTHR48104:SF7">
    <property type="entry name" value="METACASPASE-9"/>
    <property type="match status" value="1"/>
</dbReference>
<comment type="similarity">
    <text evidence="1">Belongs to the peptidase C14B family.</text>
</comment>
<protein>
    <recommendedName>
        <fullName evidence="2">Peptidase C14 caspase domain-containing protein</fullName>
    </recommendedName>
</protein>
<feature type="domain" description="Peptidase C14 caspase" evidence="2">
    <location>
        <begin position="8"/>
        <end position="303"/>
    </location>
</feature>
<dbReference type="InterPro" id="IPR011600">
    <property type="entry name" value="Pept_C14_caspase"/>
</dbReference>
<gene>
    <name evidence="3" type="ORF">F2P56_007435</name>
</gene>
<evidence type="ECO:0000313" key="3">
    <source>
        <dbReference type="EMBL" id="KAF5475654.1"/>
    </source>
</evidence>
<name>A0A833Y476_JUGRE</name>
<dbReference type="SUPFAM" id="SSF52129">
    <property type="entry name" value="Caspase-like"/>
    <property type="match status" value="1"/>
</dbReference>
<organism evidence="3 4">
    <name type="scientific">Juglans regia</name>
    <name type="common">English walnut</name>
    <dbReference type="NCBI Taxonomy" id="51240"/>
    <lineage>
        <taxon>Eukaryota</taxon>
        <taxon>Viridiplantae</taxon>
        <taxon>Streptophyta</taxon>
        <taxon>Embryophyta</taxon>
        <taxon>Tracheophyta</taxon>
        <taxon>Spermatophyta</taxon>
        <taxon>Magnoliopsida</taxon>
        <taxon>eudicotyledons</taxon>
        <taxon>Gunneridae</taxon>
        <taxon>Pentapetalae</taxon>
        <taxon>rosids</taxon>
        <taxon>fabids</taxon>
        <taxon>Fagales</taxon>
        <taxon>Juglandaceae</taxon>
        <taxon>Juglans</taxon>
    </lineage>
</organism>
<reference evidence="3" key="1">
    <citation type="submission" date="2015-10" db="EMBL/GenBank/DDBJ databases">
        <authorList>
            <person name="Martinez-Garcia P.J."/>
            <person name="Crepeau M.W."/>
            <person name="Puiu D."/>
            <person name="Gonzalez-Ibeas D."/>
            <person name="Whalen J."/>
            <person name="Stevens K."/>
            <person name="Paul R."/>
            <person name="Butterfield T."/>
            <person name="Britton M."/>
            <person name="Reagan R."/>
            <person name="Chakraborty S."/>
            <person name="Walawage S.L."/>
            <person name="Vasquez-Gross H.A."/>
            <person name="Cardeno C."/>
            <person name="Famula R."/>
            <person name="Pratt K."/>
            <person name="Kuruganti S."/>
            <person name="Aradhya M.K."/>
            <person name="Leslie C.A."/>
            <person name="Dandekar A.M."/>
            <person name="Salzberg S.L."/>
            <person name="Wegrzyn J.L."/>
            <person name="Langley C.H."/>
            <person name="Neale D.B."/>
        </authorList>
    </citation>
    <scope>NUCLEOTIDE SEQUENCE</scope>
    <source>
        <tissue evidence="3">Leaves</tissue>
    </source>
</reference>
<dbReference type="Gramene" id="Jr03_19610_p1">
    <property type="protein sequence ID" value="cds.Jr03_19610_p1"/>
    <property type="gene ID" value="Jr03_19610"/>
</dbReference>
<dbReference type="Proteomes" id="UP000619265">
    <property type="component" value="Unassembled WGS sequence"/>
</dbReference>
<dbReference type="GO" id="GO:0006508">
    <property type="term" value="P:proteolysis"/>
    <property type="evidence" value="ECO:0007669"/>
    <property type="project" value="InterPro"/>
</dbReference>
<dbReference type="GO" id="GO:0004197">
    <property type="term" value="F:cysteine-type endopeptidase activity"/>
    <property type="evidence" value="ECO:0007669"/>
    <property type="project" value="InterPro"/>
</dbReference>
<reference evidence="3" key="2">
    <citation type="submission" date="2020-03" db="EMBL/GenBank/DDBJ databases">
        <title>Walnut 2.0.</title>
        <authorList>
            <person name="Marrano A."/>
            <person name="Britton M."/>
            <person name="Zimin A.V."/>
            <person name="Zaini P.A."/>
            <person name="Workman R."/>
            <person name="Puiu D."/>
            <person name="Bianco L."/>
            <person name="Allen B.J."/>
            <person name="Troggio M."/>
            <person name="Leslie C.A."/>
            <person name="Timp W."/>
            <person name="Dendekar A."/>
            <person name="Salzberg S.L."/>
            <person name="Neale D.B."/>
        </authorList>
    </citation>
    <scope>NUCLEOTIDE SEQUENCE</scope>
    <source>
        <tissue evidence="3">Leaves</tissue>
    </source>
</reference>
<dbReference type="EMBL" id="LIHL02000003">
    <property type="protein sequence ID" value="KAF5475654.1"/>
    <property type="molecule type" value="Genomic_DNA"/>
</dbReference>
<accession>A0A833Y476</accession>
<dbReference type="AlphaFoldDB" id="A0A833Y476"/>
<evidence type="ECO:0000313" key="4">
    <source>
        <dbReference type="Proteomes" id="UP000619265"/>
    </source>
</evidence>
<dbReference type="Pfam" id="PF00656">
    <property type="entry name" value="Peptidase_C14"/>
    <property type="match status" value="1"/>
</dbReference>
<comment type="caution">
    <text evidence="3">The sequence shown here is derived from an EMBL/GenBank/DDBJ whole genome shotgun (WGS) entry which is preliminary data.</text>
</comment>
<evidence type="ECO:0000256" key="1">
    <source>
        <dbReference type="ARBA" id="ARBA00009005"/>
    </source>
</evidence>
<sequence length="312" mass="34379">MSCLEGKKRLAVLVWCKYANTPHELFGCINDVLAMRDVLVERFGFDQGHIELLTDAAGSLVMPTGANIKKALDRMVNKAESGDVMFFHYSGHGTRIPSTRPGHPYRQDEAIVPCDFVDFNLITDVDFRHIVNRLPKETSFTILSDSCHSGGLIHKEREQIGPSSIANYTILQSCNPNTIPFESILQHFASLTGINTSDIGIHLLESFGADARLKFSSRPVELNLFELGKQDEGILLSGCQENETSADMNPMMTGGKVYGAFSNAVQTVLKDHLGPLSNRQVVVMSRKVLQAAGFVQHPCLYCSDDSADTPFL</sequence>
<dbReference type="Gene3D" id="3.40.50.12660">
    <property type="match status" value="2"/>
</dbReference>
<dbReference type="InterPro" id="IPR029030">
    <property type="entry name" value="Caspase-like_dom_sf"/>
</dbReference>